<reference evidence="1 2" key="1">
    <citation type="journal article" date="2009" name="Science">
        <title>Green evolution and dynamic adaptations revealed by genomes of the marine picoeukaryotes Micromonas.</title>
        <authorList>
            <person name="Worden A.Z."/>
            <person name="Lee J.H."/>
            <person name="Mock T."/>
            <person name="Rouze P."/>
            <person name="Simmons M.P."/>
            <person name="Aerts A.L."/>
            <person name="Allen A.E."/>
            <person name="Cuvelier M.L."/>
            <person name="Derelle E."/>
            <person name="Everett M.V."/>
            <person name="Foulon E."/>
            <person name="Grimwood J."/>
            <person name="Gundlach H."/>
            <person name="Henrissat B."/>
            <person name="Napoli C."/>
            <person name="McDonald S.M."/>
            <person name="Parker M.S."/>
            <person name="Rombauts S."/>
            <person name="Salamov A."/>
            <person name="Von Dassow P."/>
            <person name="Badger J.H."/>
            <person name="Coutinho P.M."/>
            <person name="Demir E."/>
            <person name="Dubchak I."/>
            <person name="Gentemann C."/>
            <person name="Eikrem W."/>
            <person name="Gready J.E."/>
            <person name="John U."/>
            <person name="Lanier W."/>
            <person name="Lindquist E.A."/>
            <person name="Lucas S."/>
            <person name="Mayer K.F."/>
            <person name="Moreau H."/>
            <person name="Not F."/>
            <person name="Otillar R."/>
            <person name="Panaud O."/>
            <person name="Pangilinan J."/>
            <person name="Paulsen I."/>
            <person name="Piegu B."/>
            <person name="Poliakov A."/>
            <person name="Robbens S."/>
            <person name="Schmutz J."/>
            <person name="Toulza E."/>
            <person name="Wyss T."/>
            <person name="Zelensky A."/>
            <person name="Zhou K."/>
            <person name="Armbrust E.V."/>
            <person name="Bhattacharya D."/>
            <person name="Goodenough U.W."/>
            <person name="Van de Peer Y."/>
            <person name="Grigoriev I.V."/>
        </authorList>
    </citation>
    <scope>NUCLEOTIDE SEQUENCE [LARGE SCALE GENOMIC DNA]</scope>
    <source>
        <strain evidence="2">RCC299 / NOUM17</strain>
    </source>
</reference>
<evidence type="ECO:0000313" key="1">
    <source>
        <dbReference type="EMBL" id="ACO62149.1"/>
    </source>
</evidence>
<dbReference type="InParanoid" id="C1E1C6"/>
<organism evidence="1 2">
    <name type="scientific">Micromonas commoda (strain RCC299 / NOUM17 / CCMP2709)</name>
    <name type="common">Picoplanktonic green alga</name>
    <dbReference type="NCBI Taxonomy" id="296587"/>
    <lineage>
        <taxon>Eukaryota</taxon>
        <taxon>Viridiplantae</taxon>
        <taxon>Chlorophyta</taxon>
        <taxon>Mamiellophyceae</taxon>
        <taxon>Mamiellales</taxon>
        <taxon>Mamiellaceae</taxon>
        <taxon>Micromonas</taxon>
    </lineage>
</organism>
<keyword evidence="2" id="KW-1185">Reference proteome</keyword>
<dbReference type="Proteomes" id="UP000002009">
    <property type="component" value="Chromosome 3"/>
</dbReference>
<dbReference type="EMBL" id="CP001324">
    <property type="protein sequence ID" value="ACO62149.1"/>
    <property type="molecule type" value="Genomic_DNA"/>
</dbReference>
<gene>
    <name evidence="1" type="ORF">MICPUN_56822</name>
</gene>
<name>C1E1C6_MICCC</name>
<dbReference type="KEGG" id="mis:MICPUN_56822"/>
<dbReference type="RefSeq" id="XP_002500891.1">
    <property type="nucleotide sequence ID" value="XM_002500845.1"/>
</dbReference>
<sequence length="425" mass="44308">MSTISTAPARWCRSVRASPGRSLRHAANCFALGSAAFVLRFTALADADATTAMAATPDHLSTAALARDVVDLASASLYTLGSTLWLHQTVLRERLRGSTQSPAAVADSMDEQSATRWSQPPTWNEIAELVSGNPVVCSVVLFLCGCALDDALSLSDVIAEEVATRARGGLSNGEIWPPSLDPRQPAQPARISFELVLPFAPGVVGAVAFGVGGAARLVRLVRGDGDSFDTRDEANMWLPCERDDECASMVPPPEVTERLDARIANVARFAQWPLNLLASFAFIDGAWLAEFGAWSKLAGAQPASGNVLASVGGDVINVASSLSESAARLASENYVVGNSLADLGSIRDDLFGGRNGSPGDATAADGLATGAHRALSSSDAAHALGGGLFLVSSVAWIVELRARRRLRCARRGDDGDGHGDGDGDA</sequence>
<proteinExistence type="predicted"/>
<dbReference type="AlphaFoldDB" id="C1E1C6"/>
<protein>
    <submittedName>
        <fullName evidence="1">Uncharacterized protein</fullName>
    </submittedName>
</protein>
<accession>C1E1C6</accession>
<dbReference type="OMA" id="FERWIAW"/>
<dbReference type="GeneID" id="8241646"/>
<evidence type="ECO:0000313" key="2">
    <source>
        <dbReference type="Proteomes" id="UP000002009"/>
    </source>
</evidence>